<dbReference type="SUPFAM" id="SSF56672">
    <property type="entry name" value="DNA/RNA polymerases"/>
    <property type="match status" value="1"/>
</dbReference>
<evidence type="ECO:0008006" key="3">
    <source>
        <dbReference type="Google" id="ProtNLM"/>
    </source>
</evidence>
<dbReference type="GO" id="GO:0071897">
    <property type="term" value="P:DNA biosynthetic process"/>
    <property type="evidence" value="ECO:0007669"/>
    <property type="project" value="UniProtKB-ARBA"/>
</dbReference>
<gene>
    <name evidence="1" type="ORF">RF55_9767</name>
</gene>
<dbReference type="STRING" id="67767.A0A0J7KJ76"/>
<organism evidence="1 2">
    <name type="scientific">Lasius niger</name>
    <name type="common">Black garden ant</name>
    <dbReference type="NCBI Taxonomy" id="67767"/>
    <lineage>
        <taxon>Eukaryota</taxon>
        <taxon>Metazoa</taxon>
        <taxon>Ecdysozoa</taxon>
        <taxon>Arthropoda</taxon>
        <taxon>Hexapoda</taxon>
        <taxon>Insecta</taxon>
        <taxon>Pterygota</taxon>
        <taxon>Neoptera</taxon>
        <taxon>Endopterygota</taxon>
        <taxon>Hymenoptera</taxon>
        <taxon>Apocrita</taxon>
        <taxon>Aculeata</taxon>
        <taxon>Formicoidea</taxon>
        <taxon>Formicidae</taxon>
        <taxon>Formicinae</taxon>
        <taxon>Lasius</taxon>
        <taxon>Lasius</taxon>
    </lineage>
</organism>
<dbReference type="Proteomes" id="UP000036403">
    <property type="component" value="Unassembled WGS sequence"/>
</dbReference>
<name>A0A0J7KJ76_LASNI</name>
<dbReference type="OrthoDB" id="7552003at2759"/>
<sequence>MEVIPEKVYLDDACYLPHHAVFKGNDTGGKIPVIRIHPENLHLQHILWRPDPVAEVRDYRLLIVVYGTTSAPYLALRTLIQLADDEQKAFPLGSTTVRNNSYVDDILAGGHSLESALKTQRQLVALLGAGGFELSKWAANVPELCPDGEASAKLFHDREGVSTLGVLWNPADDCFALRVTPITRVTGSIKRTVLSDVARFFDPLGWASPVLVYGKVFIQKLWMAGNDWDQPLPEQLQSSWTRFAEALPRLNTLNISRLVNFDEHGAVELHGFSDASSCAYAAAVYLRCTDVSGKVSVSLLVAKTKVVPVRQVSVPRLELCGALLVARLLDMTARGLGLSGIPIFAWTDAAVVLAWIRSYPSRWKVFVANRIVKVQSLIPPRNWRYVPSADNPADAATRHFTQ</sequence>
<dbReference type="InterPro" id="IPR008042">
    <property type="entry name" value="Retrotrans_Pao"/>
</dbReference>
<reference evidence="1 2" key="1">
    <citation type="submission" date="2015-04" db="EMBL/GenBank/DDBJ databases">
        <title>Lasius niger genome sequencing.</title>
        <authorList>
            <person name="Konorov E.A."/>
            <person name="Nikitin M.A."/>
            <person name="Kirill M.V."/>
            <person name="Chang P."/>
        </authorList>
    </citation>
    <scope>NUCLEOTIDE SEQUENCE [LARGE SCALE GENOMIC DNA]</scope>
    <source>
        <tissue evidence="1">Whole</tissue>
    </source>
</reference>
<dbReference type="EMBL" id="LBMM01006595">
    <property type="protein sequence ID" value="KMQ90478.1"/>
    <property type="molecule type" value="Genomic_DNA"/>
</dbReference>
<dbReference type="PaxDb" id="67767-A0A0J7KJ76"/>
<dbReference type="AlphaFoldDB" id="A0A0J7KJ76"/>
<protein>
    <recommendedName>
        <fullName evidence="3">Gag-pol polyprotein</fullName>
    </recommendedName>
</protein>
<evidence type="ECO:0000313" key="1">
    <source>
        <dbReference type="EMBL" id="KMQ90478.1"/>
    </source>
</evidence>
<proteinExistence type="predicted"/>
<accession>A0A0J7KJ76</accession>
<dbReference type="PANTHER" id="PTHR47331">
    <property type="entry name" value="PHD-TYPE DOMAIN-CONTAINING PROTEIN"/>
    <property type="match status" value="1"/>
</dbReference>
<evidence type="ECO:0000313" key="2">
    <source>
        <dbReference type="Proteomes" id="UP000036403"/>
    </source>
</evidence>
<comment type="caution">
    <text evidence="1">The sequence shown here is derived from an EMBL/GenBank/DDBJ whole genome shotgun (WGS) entry which is preliminary data.</text>
</comment>
<dbReference type="Pfam" id="PF05380">
    <property type="entry name" value="Peptidase_A17"/>
    <property type="match status" value="1"/>
</dbReference>
<keyword evidence="2" id="KW-1185">Reference proteome</keyword>
<dbReference type="InterPro" id="IPR043502">
    <property type="entry name" value="DNA/RNA_pol_sf"/>
</dbReference>